<feature type="region of interest" description="Disordered" evidence="2">
    <location>
        <begin position="1"/>
        <end position="24"/>
    </location>
</feature>
<dbReference type="InterPro" id="IPR000648">
    <property type="entry name" value="Oxysterol-bd"/>
</dbReference>
<evidence type="ECO:0000256" key="2">
    <source>
        <dbReference type="SAM" id="MobiDB-lite"/>
    </source>
</evidence>
<gene>
    <name evidence="3" type="ORF">Cboi02_000658000</name>
</gene>
<dbReference type="InterPro" id="IPR037239">
    <property type="entry name" value="OSBP_sf"/>
</dbReference>
<accession>A0A9W6T6S9</accession>
<evidence type="ECO:0000313" key="3">
    <source>
        <dbReference type="EMBL" id="GME81388.1"/>
    </source>
</evidence>
<comment type="similarity">
    <text evidence="1">Belongs to the OSBP family.</text>
</comment>
<reference evidence="3" key="1">
    <citation type="submission" date="2023-04" db="EMBL/GenBank/DDBJ databases">
        <title>Candida boidinii NBRC 10035.</title>
        <authorList>
            <person name="Ichikawa N."/>
            <person name="Sato H."/>
            <person name="Tonouchi N."/>
        </authorList>
    </citation>
    <scope>NUCLEOTIDE SEQUENCE</scope>
    <source>
        <strain evidence="3">NBRC 10035</strain>
    </source>
</reference>
<dbReference type="AlphaFoldDB" id="A0A9W6T6S9"/>
<comment type="caution">
    <text evidence="3">The sequence shown here is derived from an EMBL/GenBank/DDBJ whole genome shotgun (WGS) entry which is preliminary data.</text>
</comment>
<dbReference type="GO" id="GO:0006887">
    <property type="term" value="P:exocytosis"/>
    <property type="evidence" value="ECO:0007669"/>
    <property type="project" value="TreeGrafter"/>
</dbReference>
<organism evidence="3 4">
    <name type="scientific">Candida boidinii</name>
    <name type="common">Yeast</name>
    <dbReference type="NCBI Taxonomy" id="5477"/>
    <lineage>
        <taxon>Eukaryota</taxon>
        <taxon>Fungi</taxon>
        <taxon>Dikarya</taxon>
        <taxon>Ascomycota</taxon>
        <taxon>Saccharomycotina</taxon>
        <taxon>Pichiomycetes</taxon>
        <taxon>Pichiales</taxon>
        <taxon>Pichiaceae</taxon>
        <taxon>Ogataea</taxon>
        <taxon>Ogataea/Candida clade</taxon>
    </lineage>
</organism>
<dbReference type="Proteomes" id="UP001165120">
    <property type="component" value="Unassembled WGS sequence"/>
</dbReference>
<sequence>MMNGYSESESSSDDDEYNEANQYHDVIVEKDETSIITLDKIPRPESKELETKETKEIKQEEKVAEEKESIDLYPLPLPKKISHRRDIKACTCDPPSLISFLRKNIGKDLTSIAMPVTSNEPVTFLQKYSESFEYFDLLNKALESDIKSGERILRIAAFAVTALSSYRAKVRNNRKPFNPLLGETYELVRDDLGFRLITEKVVHRPAVFAIHLESENWVIDHCPTPYQKFGGKSVEVGVNGTITLTNRKNSKEYYTWFQD</sequence>
<dbReference type="PANTHER" id="PTHR10972">
    <property type="entry name" value="OXYSTEROL-BINDING PROTEIN-RELATED"/>
    <property type="match status" value="1"/>
</dbReference>
<dbReference type="GO" id="GO:0034727">
    <property type="term" value="P:piecemeal microautophagy of the nucleus"/>
    <property type="evidence" value="ECO:0007669"/>
    <property type="project" value="TreeGrafter"/>
</dbReference>
<protein>
    <submittedName>
        <fullName evidence="3">Unnamed protein product</fullName>
    </submittedName>
</protein>
<dbReference type="GO" id="GO:0030011">
    <property type="term" value="P:maintenance of cell polarity"/>
    <property type="evidence" value="ECO:0007669"/>
    <property type="project" value="TreeGrafter"/>
</dbReference>
<dbReference type="GO" id="GO:0097038">
    <property type="term" value="C:perinuclear endoplasmic reticulum"/>
    <property type="evidence" value="ECO:0007669"/>
    <property type="project" value="TreeGrafter"/>
</dbReference>
<dbReference type="SUPFAM" id="SSF144000">
    <property type="entry name" value="Oxysterol-binding protein-like"/>
    <property type="match status" value="1"/>
</dbReference>
<proteinExistence type="inferred from homology"/>
<dbReference type="GO" id="GO:0035621">
    <property type="term" value="P:ER to Golgi ceramide transport"/>
    <property type="evidence" value="ECO:0007669"/>
    <property type="project" value="TreeGrafter"/>
</dbReference>
<dbReference type="PANTHER" id="PTHR10972:SF203">
    <property type="entry name" value="OXYSTEROL-BINDING PROTEIN HOMOLOG 3"/>
    <property type="match status" value="1"/>
</dbReference>
<dbReference type="Pfam" id="PF01237">
    <property type="entry name" value="Oxysterol_BP"/>
    <property type="match status" value="1"/>
</dbReference>
<dbReference type="GO" id="GO:0006897">
    <property type="term" value="P:endocytosis"/>
    <property type="evidence" value="ECO:0007669"/>
    <property type="project" value="TreeGrafter"/>
</dbReference>
<evidence type="ECO:0000313" key="4">
    <source>
        <dbReference type="Proteomes" id="UP001165120"/>
    </source>
</evidence>
<dbReference type="GO" id="GO:0032541">
    <property type="term" value="C:cortical endoplasmic reticulum"/>
    <property type="evidence" value="ECO:0007669"/>
    <property type="project" value="TreeGrafter"/>
</dbReference>
<keyword evidence="4" id="KW-1185">Reference proteome</keyword>
<name>A0A9W6T6S9_CANBO</name>
<evidence type="ECO:0000256" key="1">
    <source>
        <dbReference type="ARBA" id="ARBA00008842"/>
    </source>
</evidence>
<dbReference type="GO" id="GO:0005886">
    <property type="term" value="C:plasma membrane"/>
    <property type="evidence" value="ECO:0007669"/>
    <property type="project" value="TreeGrafter"/>
</dbReference>
<dbReference type="Gene3D" id="2.40.160.120">
    <property type="match status" value="1"/>
</dbReference>
<dbReference type="GO" id="GO:0005829">
    <property type="term" value="C:cytosol"/>
    <property type="evidence" value="ECO:0007669"/>
    <property type="project" value="TreeGrafter"/>
</dbReference>
<dbReference type="GO" id="GO:0032934">
    <property type="term" value="F:sterol binding"/>
    <property type="evidence" value="ECO:0007669"/>
    <property type="project" value="TreeGrafter"/>
</dbReference>
<dbReference type="EMBL" id="BSXN01004507">
    <property type="protein sequence ID" value="GME81388.1"/>
    <property type="molecule type" value="Genomic_DNA"/>
</dbReference>